<protein>
    <submittedName>
        <fullName evidence="6">Transcriptional regulator, TetR family</fullName>
    </submittedName>
</protein>
<dbReference type="InterPro" id="IPR009057">
    <property type="entry name" value="Homeodomain-like_sf"/>
</dbReference>
<organism evidence="6 7">
    <name type="scientific">Thalassolituus maritimus</name>
    <dbReference type="NCBI Taxonomy" id="484498"/>
    <lineage>
        <taxon>Bacteria</taxon>
        <taxon>Pseudomonadati</taxon>
        <taxon>Pseudomonadota</taxon>
        <taxon>Gammaproteobacteria</taxon>
        <taxon>Oceanospirillales</taxon>
        <taxon>Oceanospirillaceae</taxon>
        <taxon>Thalassolituus</taxon>
    </lineage>
</organism>
<keyword evidence="2 4" id="KW-0238">DNA-binding</keyword>
<reference evidence="7" key="1">
    <citation type="submission" date="2017-01" db="EMBL/GenBank/DDBJ databases">
        <authorList>
            <person name="Varghese N."/>
            <person name="Submissions S."/>
        </authorList>
    </citation>
    <scope>NUCLEOTIDE SEQUENCE [LARGE SCALE GENOMIC DNA]</scope>
    <source>
        <strain evidence="7">DSM 24913</strain>
    </source>
</reference>
<dbReference type="InterPro" id="IPR023772">
    <property type="entry name" value="DNA-bd_HTH_TetR-type_CS"/>
</dbReference>
<dbReference type="OrthoDB" id="9151800at2"/>
<evidence type="ECO:0000313" key="7">
    <source>
        <dbReference type="Proteomes" id="UP000185639"/>
    </source>
</evidence>
<dbReference type="PRINTS" id="PR00455">
    <property type="entry name" value="HTHTETR"/>
</dbReference>
<feature type="DNA-binding region" description="H-T-H motif" evidence="4">
    <location>
        <begin position="38"/>
        <end position="57"/>
    </location>
</feature>
<dbReference type="EMBL" id="FTOH01000001">
    <property type="protein sequence ID" value="SIS46275.1"/>
    <property type="molecule type" value="Genomic_DNA"/>
</dbReference>
<evidence type="ECO:0000256" key="1">
    <source>
        <dbReference type="ARBA" id="ARBA00023015"/>
    </source>
</evidence>
<dbReference type="Pfam" id="PF00440">
    <property type="entry name" value="TetR_N"/>
    <property type="match status" value="1"/>
</dbReference>
<dbReference type="AlphaFoldDB" id="A0A1N7JAB7"/>
<evidence type="ECO:0000256" key="2">
    <source>
        <dbReference type="ARBA" id="ARBA00023125"/>
    </source>
</evidence>
<evidence type="ECO:0000256" key="3">
    <source>
        <dbReference type="ARBA" id="ARBA00023163"/>
    </source>
</evidence>
<dbReference type="Gene3D" id="1.10.357.10">
    <property type="entry name" value="Tetracycline Repressor, domain 2"/>
    <property type="match status" value="1"/>
</dbReference>
<keyword evidence="3" id="KW-0804">Transcription</keyword>
<dbReference type="STRING" id="484498.SAMN05421686_101544"/>
<evidence type="ECO:0000313" key="6">
    <source>
        <dbReference type="EMBL" id="SIS46275.1"/>
    </source>
</evidence>
<dbReference type="InterPro" id="IPR050109">
    <property type="entry name" value="HTH-type_TetR-like_transc_reg"/>
</dbReference>
<proteinExistence type="predicted"/>
<dbReference type="PANTHER" id="PTHR30055">
    <property type="entry name" value="HTH-TYPE TRANSCRIPTIONAL REGULATOR RUTR"/>
    <property type="match status" value="1"/>
</dbReference>
<dbReference type="RefSeq" id="WP_076514136.1">
    <property type="nucleotide sequence ID" value="NZ_FTOH01000001.1"/>
</dbReference>
<dbReference type="PROSITE" id="PS01081">
    <property type="entry name" value="HTH_TETR_1"/>
    <property type="match status" value="1"/>
</dbReference>
<evidence type="ECO:0000259" key="5">
    <source>
        <dbReference type="PROSITE" id="PS50977"/>
    </source>
</evidence>
<dbReference type="PANTHER" id="PTHR30055:SF234">
    <property type="entry name" value="HTH-TYPE TRANSCRIPTIONAL REGULATOR BETI"/>
    <property type="match status" value="1"/>
</dbReference>
<keyword evidence="7" id="KW-1185">Reference proteome</keyword>
<accession>A0A1N7JAB7</accession>
<dbReference type="Proteomes" id="UP000185639">
    <property type="component" value="Unassembled WGS sequence"/>
</dbReference>
<keyword evidence="1" id="KW-0805">Transcription regulation</keyword>
<feature type="domain" description="HTH tetR-type" evidence="5">
    <location>
        <begin position="15"/>
        <end position="75"/>
    </location>
</feature>
<dbReference type="GO" id="GO:0000976">
    <property type="term" value="F:transcription cis-regulatory region binding"/>
    <property type="evidence" value="ECO:0007669"/>
    <property type="project" value="TreeGrafter"/>
</dbReference>
<evidence type="ECO:0000256" key="4">
    <source>
        <dbReference type="PROSITE-ProRule" id="PRU00335"/>
    </source>
</evidence>
<dbReference type="InterPro" id="IPR001647">
    <property type="entry name" value="HTH_TetR"/>
</dbReference>
<dbReference type="GO" id="GO:0003700">
    <property type="term" value="F:DNA-binding transcription factor activity"/>
    <property type="evidence" value="ECO:0007669"/>
    <property type="project" value="TreeGrafter"/>
</dbReference>
<name>A0A1N7JAB7_9GAMM</name>
<dbReference type="SUPFAM" id="SSF46689">
    <property type="entry name" value="Homeodomain-like"/>
    <property type="match status" value="1"/>
</dbReference>
<sequence>MTAGRPGKRSASDAERTRGAIIGAALAAFAEQGFDKASVRDIAREAGVSHGVLRHHFGSKMALWTQVMDQVFDHFANYMVPLFSSVNKSASEEPPLSAAESFRKVVCGFVDISLQNPEYTRLFVLETKGEGERAEYCQKRFAALHEAIDGLFSQAKEEIPALANHSNDSFFYCLMSLTYFHLVFPAMGASIEFPVDGGFSSKRDMILGVLLPDFISV</sequence>
<gene>
    <name evidence="6" type="ORF">SAMN05421686_101544</name>
</gene>
<dbReference type="PROSITE" id="PS50977">
    <property type="entry name" value="HTH_TETR_2"/>
    <property type="match status" value="1"/>
</dbReference>